<dbReference type="InterPro" id="IPR016181">
    <property type="entry name" value="Acyl_CoA_acyltransferase"/>
</dbReference>
<dbReference type="CDD" id="cd04301">
    <property type="entry name" value="NAT_SF"/>
    <property type="match status" value="1"/>
</dbReference>
<dbReference type="InterPro" id="IPR051016">
    <property type="entry name" value="Diverse_Substrate_AcTransf"/>
</dbReference>
<evidence type="ECO:0000259" key="3">
    <source>
        <dbReference type="PROSITE" id="PS51186"/>
    </source>
</evidence>
<keyword evidence="2" id="KW-0012">Acyltransferase</keyword>
<dbReference type="Proteomes" id="UP001556196">
    <property type="component" value="Unassembled WGS sequence"/>
</dbReference>
<dbReference type="PANTHER" id="PTHR10545">
    <property type="entry name" value="DIAMINE N-ACETYLTRANSFERASE"/>
    <property type="match status" value="1"/>
</dbReference>
<organism evidence="4 5">
    <name type="scientific">Mesorhizobium marinum</name>
    <dbReference type="NCBI Taxonomy" id="3228790"/>
    <lineage>
        <taxon>Bacteria</taxon>
        <taxon>Pseudomonadati</taxon>
        <taxon>Pseudomonadota</taxon>
        <taxon>Alphaproteobacteria</taxon>
        <taxon>Hyphomicrobiales</taxon>
        <taxon>Phyllobacteriaceae</taxon>
        <taxon>Mesorhizobium</taxon>
    </lineage>
</organism>
<dbReference type="SUPFAM" id="SSF55729">
    <property type="entry name" value="Acyl-CoA N-acyltransferases (Nat)"/>
    <property type="match status" value="1"/>
</dbReference>
<evidence type="ECO:0000256" key="1">
    <source>
        <dbReference type="ARBA" id="ARBA00022679"/>
    </source>
</evidence>
<reference evidence="4 5" key="1">
    <citation type="submission" date="2024-06" db="EMBL/GenBank/DDBJ databases">
        <authorList>
            <person name="Tuo L."/>
        </authorList>
    </citation>
    <scope>NUCLEOTIDE SEQUENCE [LARGE SCALE GENOMIC DNA]</scope>
    <source>
        <strain evidence="4 5">ZMM04-5</strain>
    </source>
</reference>
<proteinExistence type="predicted"/>
<dbReference type="Pfam" id="PF00583">
    <property type="entry name" value="Acetyltransf_1"/>
    <property type="match status" value="1"/>
</dbReference>
<evidence type="ECO:0000313" key="5">
    <source>
        <dbReference type="Proteomes" id="UP001556196"/>
    </source>
</evidence>
<accession>A0ABV3QYM0</accession>
<feature type="domain" description="N-acetyltransferase" evidence="3">
    <location>
        <begin position="6"/>
        <end position="163"/>
    </location>
</feature>
<dbReference type="Gene3D" id="3.40.630.30">
    <property type="match status" value="1"/>
</dbReference>
<gene>
    <name evidence="4" type="ORF">ABUE31_09180</name>
</gene>
<keyword evidence="1" id="KW-0808">Transferase</keyword>
<dbReference type="PROSITE" id="PS51186">
    <property type="entry name" value="GNAT"/>
    <property type="match status" value="1"/>
</dbReference>
<name>A0ABV3QYM0_9HYPH</name>
<protein>
    <submittedName>
        <fullName evidence="4">N-acetyltransferase family protein</fullName>
    </submittedName>
</protein>
<dbReference type="InterPro" id="IPR000182">
    <property type="entry name" value="GNAT_dom"/>
</dbReference>
<keyword evidence="5" id="KW-1185">Reference proteome</keyword>
<evidence type="ECO:0000313" key="4">
    <source>
        <dbReference type="EMBL" id="MEW9806154.1"/>
    </source>
</evidence>
<dbReference type="RefSeq" id="WP_367723225.1">
    <property type="nucleotide sequence ID" value="NZ_JBFOCI010000002.1"/>
</dbReference>
<comment type="caution">
    <text evidence="4">The sequence shown here is derived from an EMBL/GenBank/DDBJ whole genome shotgun (WGS) entry which is preliminary data.</text>
</comment>
<sequence>MTDAAVTIRFATDADADDIFASLVGIADTVNERHKLKSTVADIRRFGFGEKPAFETLIAEADGQFAGCCLYFPSFSTWIGRPGVYVQDFFVADAFRGRGVGERLLRRLAAVTRVRGGCYIRLAVDTQNFRAQAFYARCGIRHRVDEQIHAARDEDFDKLADADTDEVGQNT</sequence>
<dbReference type="PANTHER" id="PTHR10545:SF29">
    <property type="entry name" value="GH14572P-RELATED"/>
    <property type="match status" value="1"/>
</dbReference>
<dbReference type="EMBL" id="JBFOCI010000002">
    <property type="protein sequence ID" value="MEW9806154.1"/>
    <property type="molecule type" value="Genomic_DNA"/>
</dbReference>
<evidence type="ECO:0000256" key="2">
    <source>
        <dbReference type="ARBA" id="ARBA00023315"/>
    </source>
</evidence>